<evidence type="ECO:0000256" key="7">
    <source>
        <dbReference type="ARBA" id="ARBA00023242"/>
    </source>
</evidence>
<dbReference type="Gene3D" id="3.30.730.10">
    <property type="entry name" value="AP2/ERF domain"/>
    <property type="match status" value="1"/>
</dbReference>
<keyword evidence="6" id="KW-0804">Transcription</keyword>
<evidence type="ECO:0000256" key="3">
    <source>
        <dbReference type="ARBA" id="ARBA00022821"/>
    </source>
</evidence>
<evidence type="ECO:0000256" key="2">
    <source>
        <dbReference type="ARBA" id="ARBA00022745"/>
    </source>
</evidence>
<protein>
    <submittedName>
        <fullName evidence="10">Ethylene-responsive transcription factor 10</fullName>
    </submittedName>
</protein>
<dbReference type="AlphaFoldDB" id="A0A830C8R0"/>
<dbReference type="GO" id="GO:0003677">
    <property type="term" value="F:DNA binding"/>
    <property type="evidence" value="ECO:0007669"/>
    <property type="project" value="UniProtKB-KW"/>
</dbReference>
<feature type="region of interest" description="Disordered" evidence="8">
    <location>
        <begin position="1"/>
        <end position="22"/>
    </location>
</feature>
<dbReference type="PANTHER" id="PTHR31677:SF231">
    <property type="entry name" value="ETHYLENE-RESPONSIVE TRANSCRIPTION FACTOR 4"/>
    <property type="match status" value="1"/>
</dbReference>
<evidence type="ECO:0000256" key="1">
    <source>
        <dbReference type="ARBA" id="ARBA00004123"/>
    </source>
</evidence>
<dbReference type="InterPro" id="IPR016177">
    <property type="entry name" value="DNA-bd_dom_sf"/>
</dbReference>
<sequence length="217" mass="23589">MAPRSKADATGKGGGNGRRYRGVRQRPWGRFAAEIRDPVRRTRVWLGTFNTAEAAARAYDNAAFRFRGNKAKTNFPLPEGYVLQRCYSQTITFGSATWVPVPAAAADPKRLDLTLGFRWQMKFLPSGESYTFRPAAVPVPAGGFFKILPAGPTMLTLGADARQEIMDEMMGRNPRVPCGGAQSESGSSSAVVEPAETPTSMGFSLDLDLNFPPPGKR</sequence>
<evidence type="ECO:0000256" key="8">
    <source>
        <dbReference type="SAM" id="MobiDB-lite"/>
    </source>
</evidence>
<gene>
    <name evidence="10" type="ORF">PHJA_001856800</name>
</gene>
<evidence type="ECO:0000256" key="6">
    <source>
        <dbReference type="ARBA" id="ARBA00023163"/>
    </source>
</evidence>
<keyword evidence="3" id="KW-0611">Plant defense</keyword>
<evidence type="ECO:0000259" key="9">
    <source>
        <dbReference type="PROSITE" id="PS51032"/>
    </source>
</evidence>
<dbReference type="CDD" id="cd00018">
    <property type="entry name" value="AP2"/>
    <property type="match status" value="1"/>
</dbReference>
<dbReference type="SUPFAM" id="SSF54171">
    <property type="entry name" value="DNA-binding domain"/>
    <property type="match status" value="1"/>
</dbReference>
<comment type="subcellular location">
    <subcellularLocation>
        <location evidence="1">Nucleus</location>
    </subcellularLocation>
</comment>
<evidence type="ECO:0000313" key="10">
    <source>
        <dbReference type="EMBL" id="GFP97127.1"/>
    </source>
</evidence>
<reference evidence="10" key="1">
    <citation type="submission" date="2020-07" db="EMBL/GenBank/DDBJ databases">
        <title>Ethylene signaling mediates host invasion by parasitic plants.</title>
        <authorList>
            <person name="Yoshida S."/>
        </authorList>
    </citation>
    <scope>NUCLEOTIDE SEQUENCE</scope>
    <source>
        <strain evidence="10">Okayama</strain>
    </source>
</reference>
<keyword evidence="2" id="KW-0936">Ethylene signaling pathway</keyword>
<dbReference type="PROSITE" id="PS51032">
    <property type="entry name" value="AP2_ERF"/>
    <property type="match status" value="1"/>
</dbReference>
<evidence type="ECO:0000256" key="4">
    <source>
        <dbReference type="ARBA" id="ARBA00023015"/>
    </source>
</evidence>
<dbReference type="PANTHER" id="PTHR31677">
    <property type="entry name" value="AP2 DOMAIN CLASS TRANSCRIPTION FACTOR"/>
    <property type="match status" value="1"/>
</dbReference>
<proteinExistence type="predicted"/>
<feature type="domain" description="AP2/ERF" evidence="9">
    <location>
        <begin position="19"/>
        <end position="76"/>
    </location>
</feature>
<dbReference type="Proteomes" id="UP000653305">
    <property type="component" value="Unassembled WGS sequence"/>
</dbReference>
<keyword evidence="5" id="KW-0238">DNA-binding</keyword>
<dbReference type="FunFam" id="3.30.730.10:FF:000001">
    <property type="entry name" value="Ethylene-responsive transcription factor 2"/>
    <property type="match status" value="1"/>
</dbReference>
<dbReference type="InterPro" id="IPR036955">
    <property type="entry name" value="AP2/ERF_dom_sf"/>
</dbReference>
<keyword evidence="7" id="KW-0539">Nucleus</keyword>
<dbReference type="OrthoDB" id="777519at2759"/>
<evidence type="ECO:0000313" key="11">
    <source>
        <dbReference type="Proteomes" id="UP000653305"/>
    </source>
</evidence>
<keyword evidence="4" id="KW-0805">Transcription regulation</keyword>
<organism evidence="10 11">
    <name type="scientific">Phtheirospermum japonicum</name>
    <dbReference type="NCBI Taxonomy" id="374723"/>
    <lineage>
        <taxon>Eukaryota</taxon>
        <taxon>Viridiplantae</taxon>
        <taxon>Streptophyta</taxon>
        <taxon>Embryophyta</taxon>
        <taxon>Tracheophyta</taxon>
        <taxon>Spermatophyta</taxon>
        <taxon>Magnoliopsida</taxon>
        <taxon>eudicotyledons</taxon>
        <taxon>Gunneridae</taxon>
        <taxon>Pentapetalae</taxon>
        <taxon>asterids</taxon>
        <taxon>lamiids</taxon>
        <taxon>Lamiales</taxon>
        <taxon>Orobanchaceae</taxon>
        <taxon>Orobanchaceae incertae sedis</taxon>
        <taxon>Phtheirospermum</taxon>
    </lineage>
</organism>
<comment type="caution">
    <text evidence="10">The sequence shown here is derived from an EMBL/GenBank/DDBJ whole genome shotgun (WGS) entry which is preliminary data.</text>
</comment>
<evidence type="ECO:0000256" key="5">
    <source>
        <dbReference type="ARBA" id="ARBA00023125"/>
    </source>
</evidence>
<accession>A0A830C8R0</accession>
<dbReference type="Pfam" id="PF00847">
    <property type="entry name" value="AP2"/>
    <property type="match status" value="1"/>
</dbReference>
<dbReference type="InterPro" id="IPR001471">
    <property type="entry name" value="AP2/ERF_dom"/>
</dbReference>
<dbReference type="GO" id="GO:0009873">
    <property type="term" value="P:ethylene-activated signaling pathway"/>
    <property type="evidence" value="ECO:0007669"/>
    <property type="project" value="UniProtKB-KW"/>
</dbReference>
<dbReference type="SMART" id="SM00380">
    <property type="entry name" value="AP2"/>
    <property type="match status" value="1"/>
</dbReference>
<feature type="region of interest" description="Disordered" evidence="8">
    <location>
        <begin position="173"/>
        <end position="217"/>
    </location>
</feature>
<feature type="compositionally biased region" description="Low complexity" evidence="8">
    <location>
        <begin position="179"/>
        <end position="196"/>
    </location>
</feature>
<keyword evidence="11" id="KW-1185">Reference proteome</keyword>
<dbReference type="GO" id="GO:0005634">
    <property type="term" value="C:nucleus"/>
    <property type="evidence" value="ECO:0007669"/>
    <property type="project" value="UniProtKB-SubCell"/>
</dbReference>
<dbReference type="PRINTS" id="PR00367">
    <property type="entry name" value="ETHRSPELEMNT"/>
</dbReference>
<name>A0A830C8R0_9LAMI</name>
<dbReference type="GO" id="GO:0006952">
    <property type="term" value="P:defense response"/>
    <property type="evidence" value="ECO:0007669"/>
    <property type="project" value="UniProtKB-KW"/>
</dbReference>
<dbReference type="GO" id="GO:0003700">
    <property type="term" value="F:DNA-binding transcription factor activity"/>
    <property type="evidence" value="ECO:0007669"/>
    <property type="project" value="InterPro"/>
</dbReference>
<dbReference type="EMBL" id="BMAC01000474">
    <property type="protein sequence ID" value="GFP97127.1"/>
    <property type="molecule type" value="Genomic_DNA"/>
</dbReference>